<feature type="region of interest" description="Disordered" evidence="1">
    <location>
        <begin position="170"/>
        <end position="221"/>
    </location>
</feature>
<keyword evidence="3" id="KW-1185">Reference proteome</keyword>
<organism evidence="2 3">
    <name type="scientific">Skermanella aerolata</name>
    <dbReference type="NCBI Taxonomy" id="393310"/>
    <lineage>
        <taxon>Bacteria</taxon>
        <taxon>Pseudomonadati</taxon>
        <taxon>Pseudomonadota</taxon>
        <taxon>Alphaproteobacteria</taxon>
        <taxon>Rhodospirillales</taxon>
        <taxon>Azospirillaceae</taxon>
        <taxon>Skermanella</taxon>
    </lineage>
</organism>
<reference evidence="2 3" key="1">
    <citation type="submission" date="2019-07" db="EMBL/GenBank/DDBJ databases">
        <title>Whole genome shotgun sequence of Skermanella aerolata NBRC 106429.</title>
        <authorList>
            <person name="Hosoyama A."/>
            <person name="Uohara A."/>
            <person name="Ohji S."/>
            <person name="Ichikawa N."/>
        </authorList>
    </citation>
    <scope>NUCLEOTIDE SEQUENCE [LARGE SCALE GENOMIC DNA]</scope>
    <source>
        <strain evidence="2 3">NBRC 106429</strain>
    </source>
</reference>
<dbReference type="InterPro" id="IPR010421">
    <property type="entry name" value="TrcR"/>
</dbReference>
<dbReference type="OrthoDB" id="9789843at2"/>
<dbReference type="Proteomes" id="UP000321523">
    <property type="component" value="Unassembled WGS sequence"/>
</dbReference>
<comment type="caution">
    <text evidence="2">The sequence shown here is derived from an EMBL/GenBank/DDBJ whole genome shotgun (WGS) entry which is preliminary data.</text>
</comment>
<dbReference type="RefSeq" id="WP_044427680.1">
    <property type="nucleotide sequence ID" value="NZ_BJYZ01000017.1"/>
</dbReference>
<protein>
    <recommendedName>
        <fullName evidence="4">Cytoplasmic protein</fullName>
    </recommendedName>
</protein>
<dbReference type="Pfam" id="PF06242">
    <property type="entry name" value="TrcR"/>
    <property type="match status" value="1"/>
</dbReference>
<evidence type="ECO:0000313" key="3">
    <source>
        <dbReference type="Proteomes" id="UP000321523"/>
    </source>
</evidence>
<evidence type="ECO:0000313" key="2">
    <source>
        <dbReference type="EMBL" id="GEO39574.1"/>
    </source>
</evidence>
<dbReference type="EMBL" id="BJYZ01000017">
    <property type="protein sequence ID" value="GEO39574.1"/>
    <property type="molecule type" value="Genomic_DNA"/>
</dbReference>
<sequence length="221" mass="24277">MPLPLMPKATAVWLVENTALTFEQIAAFCGLHSLEIKAIADGEVAVGMVGLDPIANGQLSKEEIERAEKDENVRLRLLVQDLPQPVARSKGPRYTPVTKRGDKPDAIAWVVKQFPDLSDAQISKLIGTTKPTIAAIRDRTHWNTPNIKPRSPVLLGLCTQRELEEALATIRRPPGAPPITAADAQEHDDEEDSEVRPVFGDDNDHGKYGRGHDTELDETVD</sequence>
<dbReference type="AlphaFoldDB" id="A0A512DSX1"/>
<name>A0A512DSX1_9PROT</name>
<accession>A0A512DSX1</accession>
<feature type="compositionally biased region" description="Basic and acidic residues" evidence="1">
    <location>
        <begin position="202"/>
        <end position="214"/>
    </location>
</feature>
<proteinExistence type="predicted"/>
<evidence type="ECO:0000256" key="1">
    <source>
        <dbReference type="SAM" id="MobiDB-lite"/>
    </source>
</evidence>
<evidence type="ECO:0008006" key="4">
    <source>
        <dbReference type="Google" id="ProtNLM"/>
    </source>
</evidence>
<gene>
    <name evidence="2" type="ORF">SAE02_37220</name>
</gene>